<comment type="cofactor">
    <cofactor evidence="1 6">
        <name>FAD</name>
        <dbReference type="ChEBI" id="CHEBI:57692"/>
    </cofactor>
</comment>
<keyword evidence="3 6" id="KW-0285">Flavoprotein</keyword>
<sequence length="393" mass="43851">MNIDFSPEELAFQQEVREWFAQNLPADLKRKTELGIMLSKDELVAWQRILNGRGWLVTGWPKEYGGPDWTATQRYIFDMERARANAPIGLSMGIIMLGPVLMAFGTQEQKDYYLPRIRNCDDWWCQGYSEPGAGSDLASLKTMAVSDGDDYIVNGSKIWTTYGHWANRIFCLVRTSTEGKKQEGISFLLIDMDTPGIEVRPIISIDGEHHLNETFFTDVRVPKKNLVGKEGQGWTVAKYLLTHERTTIAGVADSKVHMTNLKRMARENGANGEPLMNDPNLRQKLAKAEINLTALEYTNLRTLAATAAGKAPGPESSLLKLDGTAVQQELSELGVELAGQYAWPWKAEGEVGPAEYASTMMRYAFTRAATIYGGSDEVQKNVIAKMILGLNFK</sequence>
<dbReference type="Pfam" id="PF02771">
    <property type="entry name" value="Acyl-CoA_dh_N"/>
    <property type="match status" value="1"/>
</dbReference>
<dbReference type="PANTHER" id="PTHR43292:SF3">
    <property type="entry name" value="ACYL-COA DEHYDROGENASE FADE29"/>
    <property type="match status" value="1"/>
</dbReference>
<gene>
    <name evidence="11" type="ORF">E4680_01940</name>
</gene>
<protein>
    <submittedName>
        <fullName evidence="11">Pimeloyl-CoA dehydrogenase large subunit</fullName>
    </submittedName>
</protein>
<dbReference type="EMBL" id="SRIO01000002">
    <property type="protein sequence ID" value="TFZ83913.1"/>
    <property type="molecule type" value="Genomic_DNA"/>
</dbReference>
<dbReference type="OrthoDB" id="9802447at2"/>
<dbReference type="Gene3D" id="2.40.110.10">
    <property type="entry name" value="Butyryl-CoA Dehydrogenase, subunit A, domain 2"/>
    <property type="match status" value="1"/>
</dbReference>
<dbReference type="Pfam" id="PF02770">
    <property type="entry name" value="Acyl-CoA_dh_M"/>
    <property type="match status" value="1"/>
</dbReference>
<dbReference type="Gene3D" id="1.10.540.10">
    <property type="entry name" value="Acyl-CoA dehydrogenase/oxidase, N-terminal domain"/>
    <property type="match status" value="1"/>
</dbReference>
<dbReference type="InterPro" id="IPR009100">
    <property type="entry name" value="AcylCoA_DH/oxidase_NM_dom_sf"/>
</dbReference>
<evidence type="ECO:0000256" key="5">
    <source>
        <dbReference type="ARBA" id="ARBA00023002"/>
    </source>
</evidence>
<keyword evidence="7" id="KW-1133">Transmembrane helix</keyword>
<keyword evidence="7" id="KW-0812">Transmembrane</keyword>
<dbReference type="AlphaFoldDB" id="A0A4Z0FBQ3"/>
<evidence type="ECO:0000256" key="7">
    <source>
        <dbReference type="SAM" id="Phobius"/>
    </source>
</evidence>
<dbReference type="PANTHER" id="PTHR43292">
    <property type="entry name" value="ACYL-COA DEHYDROGENASE"/>
    <property type="match status" value="1"/>
</dbReference>
<dbReference type="Pfam" id="PF00441">
    <property type="entry name" value="Acyl-CoA_dh_1"/>
    <property type="match status" value="1"/>
</dbReference>
<evidence type="ECO:0000313" key="12">
    <source>
        <dbReference type="Proteomes" id="UP000297890"/>
    </source>
</evidence>
<dbReference type="GO" id="GO:0005886">
    <property type="term" value="C:plasma membrane"/>
    <property type="evidence" value="ECO:0007669"/>
    <property type="project" value="TreeGrafter"/>
</dbReference>
<evidence type="ECO:0000256" key="1">
    <source>
        <dbReference type="ARBA" id="ARBA00001974"/>
    </source>
</evidence>
<dbReference type="InterPro" id="IPR006091">
    <property type="entry name" value="Acyl-CoA_Oxase/DH_mid-dom"/>
</dbReference>
<name>A0A4Z0FBQ3_9GAMM</name>
<dbReference type="Proteomes" id="UP000297890">
    <property type="component" value="Unassembled WGS sequence"/>
</dbReference>
<evidence type="ECO:0000259" key="10">
    <source>
        <dbReference type="Pfam" id="PF02771"/>
    </source>
</evidence>
<evidence type="ECO:0000256" key="6">
    <source>
        <dbReference type="RuleBase" id="RU362125"/>
    </source>
</evidence>
<dbReference type="SUPFAM" id="SSF47203">
    <property type="entry name" value="Acyl-CoA dehydrogenase C-terminal domain-like"/>
    <property type="match status" value="1"/>
</dbReference>
<feature type="domain" description="Acyl-CoA dehydrogenase/oxidase C-terminal" evidence="8">
    <location>
        <begin position="231"/>
        <end position="387"/>
    </location>
</feature>
<accession>A0A4Z0FBQ3</accession>
<feature type="domain" description="Acyl-CoA dehydrogenase/oxidase N-terminal" evidence="10">
    <location>
        <begin position="6"/>
        <end position="117"/>
    </location>
</feature>
<dbReference type="InterPro" id="IPR009075">
    <property type="entry name" value="AcylCo_DH/oxidase_C"/>
</dbReference>
<keyword evidence="5 6" id="KW-0560">Oxidoreductase</keyword>
<organism evidence="11 12">
    <name type="scientific">Candidatus Macondimonas diazotrophica</name>
    <dbReference type="NCBI Taxonomy" id="2305248"/>
    <lineage>
        <taxon>Bacteria</taxon>
        <taxon>Pseudomonadati</taxon>
        <taxon>Pseudomonadota</taxon>
        <taxon>Gammaproteobacteria</taxon>
        <taxon>Chromatiales</taxon>
        <taxon>Ectothiorhodospiraceae</taxon>
        <taxon>Candidatus Macondimonas</taxon>
    </lineage>
</organism>
<dbReference type="InterPro" id="IPR037069">
    <property type="entry name" value="AcylCoA_DH/ox_N_sf"/>
</dbReference>
<dbReference type="GO" id="GO:0016627">
    <property type="term" value="F:oxidoreductase activity, acting on the CH-CH group of donors"/>
    <property type="evidence" value="ECO:0007669"/>
    <property type="project" value="InterPro"/>
</dbReference>
<proteinExistence type="inferred from homology"/>
<evidence type="ECO:0000256" key="4">
    <source>
        <dbReference type="ARBA" id="ARBA00022827"/>
    </source>
</evidence>
<evidence type="ECO:0000259" key="9">
    <source>
        <dbReference type="Pfam" id="PF02770"/>
    </source>
</evidence>
<evidence type="ECO:0000259" key="8">
    <source>
        <dbReference type="Pfam" id="PF00441"/>
    </source>
</evidence>
<comment type="similarity">
    <text evidence="2 6">Belongs to the acyl-CoA dehydrogenase family.</text>
</comment>
<keyword evidence="12" id="KW-1185">Reference proteome</keyword>
<dbReference type="SUPFAM" id="SSF56645">
    <property type="entry name" value="Acyl-CoA dehydrogenase NM domain-like"/>
    <property type="match status" value="1"/>
</dbReference>
<keyword evidence="7" id="KW-0472">Membrane</keyword>
<dbReference type="InterPro" id="IPR046373">
    <property type="entry name" value="Acyl-CoA_Oxase/DH_mid-dom_sf"/>
</dbReference>
<keyword evidence="4 6" id="KW-0274">FAD</keyword>
<comment type="caution">
    <text evidence="11">The sequence shown here is derived from an EMBL/GenBank/DDBJ whole genome shotgun (WGS) entry which is preliminary data.</text>
</comment>
<dbReference type="GO" id="GO:0050660">
    <property type="term" value="F:flavin adenine dinucleotide binding"/>
    <property type="evidence" value="ECO:0007669"/>
    <property type="project" value="InterPro"/>
</dbReference>
<feature type="domain" description="Acyl-CoA oxidase/dehydrogenase middle" evidence="9">
    <location>
        <begin position="125"/>
        <end position="218"/>
    </location>
</feature>
<reference evidence="11 12" key="1">
    <citation type="journal article" date="2019" name="ISME J.">
        <title>Candidatus Macondimonas diazotrophica, a novel gammaproteobacterial genus dominating crude-oil-contaminated coastal sediments.</title>
        <authorList>
            <person name="Karthikeyan S."/>
            <person name="Konstantinidis K."/>
        </authorList>
    </citation>
    <scope>NUCLEOTIDE SEQUENCE [LARGE SCALE GENOMIC DNA]</scope>
    <source>
        <strain evidence="11 12">KTK01</strain>
    </source>
</reference>
<dbReference type="InterPro" id="IPR036250">
    <property type="entry name" value="AcylCo_DH-like_C"/>
</dbReference>
<dbReference type="FunFam" id="2.40.110.10:FF:000011">
    <property type="entry name" value="Acyl-CoA dehydrogenase FadE34"/>
    <property type="match status" value="1"/>
</dbReference>
<evidence type="ECO:0000256" key="3">
    <source>
        <dbReference type="ARBA" id="ARBA00022630"/>
    </source>
</evidence>
<dbReference type="InterPro" id="IPR052161">
    <property type="entry name" value="Mycobact_Acyl-CoA_DH"/>
</dbReference>
<feature type="transmembrane region" description="Helical" evidence="7">
    <location>
        <begin position="84"/>
        <end position="105"/>
    </location>
</feature>
<dbReference type="Gene3D" id="1.20.140.10">
    <property type="entry name" value="Butyryl-CoA Dehydrogenase, subunit A, domain 3"/>
    <property type="match status" value="1"/>
</dbReference>
<evidence type="ECO:0000313" key="11">
    <source>
        <dbReference type="EMBL" id="TFZ83913.1"/>
    </source>
</evidence>
<evidence type="ECO:0000256" key="2">
    <source>
        <dbReference type="ARBA" id="ARBA00009347"/>
    </source>
</evidence>
<dbReference type="InterPro" id="IPR013786">
    <property type="entry name" value="AcylCoA_DH/ox_N"/>
</dbReference>